<dbReference type="RefSeq" id="WP_187543006.1">
    <property type="nucleotide sequence ID" value="NZ_CP060717.1"/>
</dbReference>
<proteinExistence type="predicted"/>
<evidence type="ECO:0000313" key="2">
    <source>
        <dbReference type="Proteomes" id="UP000515955"/>
    </source>
</evidence>
<dbReference type="AlphaFoldDB" id="A0A7G9SDU6"/>
<protein>
    <submittedName>
        <fullName evidence="1">Uncharacterized protein</fullName>
    </submittedName>
</protein>
<evidence type="ECO:0000313" key="1">
    <source>
        <dbReference type="EMBL" id="QNN66021.1"/>
    </source>
</evidence>
<reference evidence="1 2" key="1">
    <citation type="submission" date="2020-08" db="EMBL/GenBank/DDBJ databases">
        <title>Genome sequence of Sphingomonas rhizophila KACC 19189T.</title>
        <authorList>
            <person name="Hyun D.-W."/>
            <person name="Bae J.-W."/>
        </authorList>
    </citation>
    <scope>NUCLEOTIDE SEQUENCE [LARGE SCALE GENOMIC DNA]</scope>
    <source>
        <strain evidence="1 2">KACC 19189</strain>
    </source>
</reference>
<organism evidence="1 2">
    <name type="scientific">Sphingomonas rhizophila</name>
    <dbReference type="NCBI Taxonomy" id="2071607"/>
    <lineage>
        <taxon>Bacteria</taxon>
        <taxon>Pseudomonadati</taxon>
        <taxon>Pseudomonadota</taxon>
        <taxon>Alphaproteobacteria</taxon>
        <taxon>Sphingomonadales</taxon>
        <taxon>Sphingomonadaceae</taxon>
        <taxon>Sphingomonas</taxon>
    </lineage>
</organism>
<accession>A0A7G9SDU6</accession>
<sequence length="156" mass="16283">MPDRSRMRATAVQMRYGFADALVAADIKAPPADLAAVAPLAHRPFVDRPMPAVVAADPARVERWNAFAQAATAYATLSPLGECVVRANPGAALRLLRTPVESDEEKNAIGGLGTALTGCVATGAPLSVNRFALRGTIALNFYRLAMAPRVTAAGAN</sequence>
<gene>
    <name evidence="1" type="ORF">H9L12_05855</name>
</gene>
<dbReference type="Proteomes" id="UP000515955">
    <property type="component" value="Chromosome"/>
</dbReference>
<keyword evidence="2" id="KW-1185">Reference proteome</keyword>
<name>A0A7G9SDU6_9SPHN</name>
<dbReference type="KEGG" id="srhi:H9L12_05855"/>
<dbReference type="EMBL" id="CP060717">
    <property type="protein sequence ID" value="QNN66021.1"/>
    <property type="molecule type" value="Genomic_DNA"/>
</dbReference>